<evidence type="ECO:0000259" key="7">
    <source>
        <dbReference type="PROSITE" id="PS51900"/>
    </source>
</evidence>
<sequence>MATIVSRKAAGKTTYQAKVRLDGHPPVSRTFPSKAAARAWAGEVEAEMRNGRYAAGSGHTLAEAIASYRTERLPELRDQATTQIHLAWWCRRLGTKRLRDLSLMAISDALAELARQPKTPRSTGQLPELRSPATINRYKATLSAVLHWAQQRGWIAGNPARLVAMRAENNERARFLTGEERVALLISCKQSASAALYPAVVTLLATGARLMEVMRLRWADVDLETGAITIRVSKNGDARRVPLTGETVAVLRAWRDRDAVARLPPLLVFPSEGAPTQPADLRRSWQTALRRAGIRDFRRHDLRHSAASALASAGASLLTIGAILGHRSAAATRRYAHLAEGDLREAIERAATKHKVS</sequence>
<feature type="domain" description="Tyr recombinase" evidence="6">
    <location>
        <begin position="171"/>
        <end position="348"/>
    </location>
</feature>
<keyword evidence="4" id="KW-0233">DNA recombination</keyword>
<evidence type="ECO:0000256" key="1">
    <source>
        <dbReference type="ARBA" id="ARBA00008857"/>
    </source>
</evidence>
<evidence type="ECO:0000256" key="5">
    <source>
        <dbReference type="PROSITE-ProRule" id="PRU01248"/>
    </source>
</evidence>
<dbReference type="Gene3D" id="1.10.443.10">
    <property type="entry name" value="Intergrase catalytic core"/>
    <property type="match status" value="1"/>
</dbReference>
<evidence type="ECO:0000256" key="2">
    <source>
        <dbReference type="ARBA" id="ARBA00022908"/>
    </source>
</evidence>
<dbReference type="PANTHER" id="PTHR30349">
    <property type="entry name" value="PHAGE INTEGRASE-RELATED"/>
    <property type="match status" value="1"/>
</dbReference>
<evidence type="ECO:0000256" key="3">
    <source>
        <dbReference type="ARBA" id="ARBA00023125"/>
    </source>
</evidence>
<comment type="caution">
    <text evidence="8">The sequence shown here is derived from an EMBL/GenBank/DDBJ whole genome shotgun (WGS) entry which is preliminary data.</text>
</comment>
<dbReference type="RefSeq" id="WP_379592463.1">
    <property type="nucleotide sequence ID" value="NZ_JBHRTN010000002.1"/>
</dbReference>
<dbReference type="PROSITE" id="PS51900">
    <property type="entry name" value="CB"/>
    <property type="match status" value="1"/>
</dbReference>
<dbReference type="InterPro" id="IPR011010">
    <property type="entry name" value="DNA_brk_join_enz"/>
</dbReference>
<evidence type="ECO:0000256" key="4">
    <source>
        <dbReference type="ARBA" id="ARBA00023172"/>
    </source>
</evidence>
<proteinExistence type="inferred from homology"/>
<reference evidence="9" key="1">
    <citation type="journal article" date="2019" name="Int. J. Syst. Evol. Microbiol.">
        <title>The Global Catalogue of Microorganisms (GCM) 10K type strain sequencing project: providing services to taxonomists for standard genome sequencing and annotation.</title>
        <authorList>
            <consortium name="The Broad Institute Genomics Platform"/>
            <consortium name="The Broad Institute Genome Sequencing Center for Infectious Disease"/>
            <person name="Wu L."/>
            <person name="Ma J."/>
        </authorList>
    </citation>
    <scope>NUCLEOTIDE SEQUENCE [LARGE SCALE GENOMIC DNA]</scope>
    <source>
        <strain evidence="9">KCTC 52094</strain>
    </source>
</reference>
<dbReference type="Proteomes" id="UP001595593">
    <property type="component" value="Unassembled WGS sequence"/>
</dbReference>
<evidence type="ECO:0000313" key="8">
    <source>
        <dbReference type="EMBL" id="MFC3123513.1"/>
    </source>
</evidence>
<keyword evidence="2" id="KW-0229">DNA integration</keyword>
<dbReference type="Gene3D" id="1.10.150.130">
    <property type="match status" value="1"/>
</dbReference>
<dbReference type="InterPro" id="IPR044068">
    <property type="entry name" value="CB"/>
</dbReference>
<dbReference type="EMBL" id="JBHRTN010000002">
    <property type="protein sequence ID" value="MFC3123513.1"/>
    <property type="molecule type" value="Genomic_DNA"/>
</dbReference>
<keyword evidence="3 5" id="KW-0238">DNA-binding</keyword>
<keyword evidence="9" id="KW-1185">Reference proteome</keyword>
<dbReference type="InterPro" id="IPR013762">
    <property type="entry name" value="Integrase-like_cat_sf"/>
</dbReference>
<dbReference type="PROSITE" id="PS51898">
    <property type="entry name" value="TYR_RECOMBINASE"/>
    <property type="match status" value="1"/>
</dbReference>
<organism evidence="8 9">
    <name type="scientific">Teichococcus globiformis</name>
    <dbReference type="NCBI Taxonomy" id="2307229"/>
    <lineage>
        <taxon>Bacteria</taxon>
        <taxon>Pseudomonadati</taxon>
        <taxon>Pseudomonadota</taxon>
        <taxon>Alphaproteobacteria</taxon>
        <taxon>Acetobacterales</taxon>
        <taxon>Roseomonadaceae</taxon>
        <taxon>Roseomonas</taxon>
    </lineage>
</organism>
<dbReference type="SUPFAM" id="SSF56349">
    <property type="entry name" value="DNA breaking-rejoining enzymes"/>
    <property type="match status" value="1"/>
</dbReference>
<dbReference type="InterPro" id="IPR002104">
    <property type="entry name" value="Integrase_catalytic"/>
</dbReference>
<dbReference type="Pfam" id="PF00589">
    <property type="entry name" value="Phage_integrase"/>
    <property type="match status" value="1"/>
</dbReference>
<gene>
    <name evidence="8" type="ORF">ACFOD4_00450</name>
</gene>
<dbReference type="CDD" id="cd00796">
    <property type="entry name" value="INT_Rci_Hp1_C"/>
    <property type="match status" value="1"/>
</dbReference>
<feature type="domain" description="Core-binding (CB)" evidence="7">
    <location>
        <begin position="59"/>
        <end position="150"/>
    </location>
</feature>
<protein>
    <submittedName>
        <fullName evidence="8">Tyrosine-type recombinase/integrase</fullName>
    </submittedName>
</protein>
<dbReference type="InterPro" id="IPR050090">
    <property type="entry name" value="Tyrosine_recombinase_XerCD"/>
</dbReference>
<name>A0ABV7FT36_9PROT</name>
<dbReference type="InterPro" id="IPR010998">
    <property type="entry name" value="Integrase_recombinase_N"/>
</dbReference>
<evidence type="ECO:0000259" key="6">
    <source>
        <dbReference type="PROSITE" id="PS51898"/>
    </source>
</evidence>
<comment type="similarity">
    <text evidence="1">Belongs to the 'phage' integrase family.</text>
</comment>
<dbReference type="PANTHER" id="PTHR30349:SF41">
    <property type="entry name" value="INTEGRASE_RECOMBINASE PROTEIN MJ0367-RELATED"/>
    <property type="match status" value="1"/>
</dbReference>
<evidence type="ECO:0000313" key="9">
    <source>
        <dbReference type="Proteomes" id="UP001595593"/>
    </source>
</evidence>
<accession>A0ABV7FT36</accession>